<dbReference type="InterPro" id="IPR045397">
    <property type="entry name" value="TumE-like"/>
</dbReference>
<organism evidence="1 2">
    <name type="scientific">Paramagnetospirillum caucaseum</name>
    <dbReference type="NCBI Taxonomy" id="1244869"/>
    <lineage>
        <taxon>Bacteria</taxon>
        <taxon>Pseudomonadati</taxon>
        <taxon>Pseudomonadota</taxon>
        <taxon>Alphaproteobacteria</taxon>
        <taxon>Rhodospirillales</taxon>
        <taxon>Magnetospirillaceae</taxon>
        <taxon>Paramagnetospirillum</taxon>
    </lineage>
</organism>
<dbReference type="EMBL" id="AONQ01000019">
    <property type="protein sequence ID" value="EME70280.1"/>
    <property type="molecule type" value="Genomic_DNA"/>
</dbReference>
<name>M2Z7I2_9PROT</name>
<protein>
    <submittedName>
        <fullName evidence="1">Uncharacterized protein</fullName>
    </submittedName>
</protein>
<gene>
    <name evidence="1" type="ORF">H261_08843</name>
</gene>
<evidence type="ECO:0000313" key="1">
    <source>
        <dbReference type="EMBL" id="EME70280.1"/>
    </source>
</evidence>
<dbReference type="Pfam" id="PF20126">
    <property type="entry name" value="TumE"/>
    <property type="match status" value="1"/>
</dbReference>
<comment type="caution">
    <text evidence="1">The sequence shown here is derived from an EMBL/GenBank/DDBJ whole genome shotgun (WGS) entry which is preliminary data.</text>
</comment>
<proteinExistence type="predicted"/>
<sequence>MKATLIIHTKAVYDDGSIVEMTVWAVPMQVQGSGHGFKYSLFYGRDGRRIVGYDNEAGKGDHRHLDGDETAYSFSTIEQLIEDFKADVRRRRAN</sequence>
<accession>M2Z7I2</accession>
<keyword evidence="2" id="KW-1185">Reference proteome</keyword>
<dbReference type="Proteomes" id="UP000011744">
    <property type="component" value="Unassembled WGS sequence"/>
</dbReference>
<reference evidence="1 2" key="1">
    <citation type="journal article" date="2014" name="Genome Announc.">
        <title>Draft Genome Sequence of Magnetospirillum sp. Strain SO-1, a Freshwater Magnetotactic Bacterium Isolated from the Ol'khovka River, Russia.</title>
        <authorList>
            <person name="Grouzdev D.S."/>
            <person name="Dziuba M.V."/>
            <person name="Sukhacheva M.S."/>
            <person name="Mardanov A.V."/>
            <person name="Beletskiy A.V."/>
            <person name="Kuznetsov B.B."/>
            <person name="Skryabin K.G."/>
        </authorList>
    </citation>
    <scope>NUCLEOTIDE SEQUENCE [LARGE SCALE GENOMIC DNA]</scope>
    <source>
        <strain evidence="1 2">SO-1</strain>
    </source>
</reference>
<dbReference type="RefSeq" id="WP_008616593.1">
    <property type="nucleotide sequence ID" value="NZ_AONQ01000019.1"/>
</dbReference>
<dbReference type="AlphaFoldDB" id="M2Z7I2"/>
<dbReference type="OrthoDB" id="7451512at2"/>
<evidence type="ECO:0000313" key="2">
    <source>
        <dbReference type="Proteomes" id="UP000011744"/>
    </source>
</evidence>
<dbReference type="STRING" id="1244869.H261_08843"/>
<dbReference type="eggNOG" id="ENOG5032Y3P">
    <property type="taxonomic scope" value="Bacteria"/>
</dbReference>